<name>A0AAP2CLD6_9BACT</name>
<evidence type="ECO:0000313" key="1">
    <source>
        <dbReference type="EMBL" id="MBS9525939.1"/>
    </source>
</evidence>
<accession>A0AAP2CLD6</accession>
<dbReference type="Proteomes" id="UP001319104">
    <property type="component" value="Unassembled WGS sequence"/>
</dbReference>
<dbReference type="AlphaFoldDB" id="A0AAP2CLD6"/>
<organism evidence="1 2">
    <name type="scientific">Litoribacter ruber</name>
    <dbReference type="NCBI Taxonomy" id="702568"/>
    <lineage>
        <taxon>Bacteria</taxon>
        <taxon>Pseudomonadati</taxon>
        <taxon>Bacteroidota</taxon>
        <taxon>Cytophagia</taxon>
        <taxon>Cytophagales</taxon>
        <taxon>Cyclobacteriaceae</taxon>
        <taxon>Litoribacter</taxon>
    </lineage>
</organism>
<comment type="caution">
    <text evidence="1">The sequence shown here is derived from an EMBL/GenBank/DDBJ whole genome shotgun (WGS) entry which is preliminary data.</text>
</comment>
<protein>
    <submittedName>
        <fullName evidence="1">PD-(D/E)XK nuclease family protein</fullName>
    </submittedName>
</protein>
<dbReference type="Pfam" id="PF14281">
    <property type="entry name" value="PDDEXK_4"/>
    <property type="match status" value="1"/>
</dbReference>
<sequence>MENYLIEILTYCLENDCSFRSEFSLLLQLDLPEEGVRVSSQYIADTSGRPDIVIETEGKIILIECKVESSENPKQLSNYSEYLRKSNSHQDKEKHLIYLTKYFDPKELSDGDGLKFKQLRWHEIFTLICEEHQQITQELKKLLKAHGMEDPKNFSIEDLLALKTISSTISKMDEVLAYFSKILNDEFKGCSTYSSRSSKLAENGYSNYVSLKNDSIEYWLSIGFYWWEDIWDNPQVGIIISVPTKAYKIEDNFKEFKSLSQQTGWIQFERGDHRICYVKPLSTFLDSKTNDHFTEIKGFLEGGLETVKELRRTSPLAFKKT</sequence>
<keyword evidence="2" id="KW-1185">Reference proteome</keyword>
<reference evidence="1 2" key="1">
    <citation type="submission" date="2021-05" db="EMBL/GenBank/DDBJ databases">
        <authorList>
            <person name="Zhang Z.D."/>
            <person name="Osman G."/>
        </authorList>
    </citation>
    <scope>NUCLEOTIDE SEQUENCE [LARGE SCALE GENOMIC DNA]</scope>
    <source>
        <strain evidence="1 2">KCTC 32217</strain>
    </source>
</reference>
<gene>
    <name evidence="1" type="ORF">KI659_18100</name>
</gene>
<dbReference type="EMBL" id="JAHCMY010000025">
    <property type="protein sequence ID" value="MBS9525939.1"/>
    <property type="molecule type" value="Genomic_DNA"/>
</dbReference>
<dbReference type="InterPro" id="IPR029470">
    <property type="entry name" value="PDDEXK_4"/>
</dbReference>
<evidence type="ECO:0000313" key="2">
    <source>
        <dbReference type="Proteomes" id="UP001319104"/>
    </source>
</evidence>
<proteinExistence type="predicted"/>